<reference evidence="2 3" key="1">
    <citation type="submission" date="2024-05" db="EMBL/GenBank/DDBJ databases">
        <title>Haplotype-resolved chromosome-level genome assembly of Huyou (Citrus changshanensis).</title>
        <authorList>
            <person name="Miao C."/>
            <person name="Chen W."/>
            <person name="Wu Y."/>
            <person name="Wang L."/>
            <person name="Zhao S."/>
            <person name="Grierson D."/>
            <person name="Xu C."/>
            <person name="Chen K."/>
        </authorList>
    </citation>
    <scope>NUCLEOTIDE SEQUENCE [LARGE SCALE GENOMIC DNA]</scope>
    <source>
        <strain evidence="2">01-14</strain>
        <tissue evidence="2">Leaf</tissue>
    </source>
</reference>
<feature type="signal peptide" evidence="1">
    <location>
        <begin position="1"/>
        <end position="23"/>
    </location>
</feature>
<evidence type="ECO:0000313" key="3">
    <source>
        <dbReference type="Proteomes" id="UP001428341"/>
    </source>
</evidence>
<protein>
    <recommendedName>
        <fullName evidence="4">Leucine-rich repeat-containing N-terminal plant-type domain-containing protein</fullName>
    </recommendedName>
</protein>
<accession>A0AAP0M1T7</accession>
<sequence length="100" mass="11873">MEMFQQFVLLCLCIFHLAALVYAQHEADDAYDRVRWPYNLHEWDQHQKLLMLMVAMMIHQFHGLKENLQADPCAPQDYLWKGLNCSYPNDDSPRITSLFV</sequence>
<keyword evidence="3" id="KW-1185">Reference proteome</keyword>
<evidence type="ECO:0000256" key="1">
    <source>
        <dbReference type="SAM" id="SignalP"/>
    </source>
</evidence>
<feature type="chain" id="PRO_5042917966" description="Leucine-rich repeat-containing N-terminal plant-type domain-containing protein" evidence="1">
    <location>
        <begin position="24"/>
        <end position="100"/>
    </location>
</feature>
<name>A0AAP0M1T7_9ROSI</name>
<dbReference type="EMBL" id="JBCGBO010000006">
    <property type="protein sequence ID" value="KAK9192845.1"/>
    <property type="molecule type" value="Genomic_DNA"/>
</dbReference>
<dbReference type="AlphaFoldDB" id="A0AAP0M1T7"/>
<proteinExistence type="predicted"/>
<dbReference type="Proteomes" id="UP001428341">
    <property type="component" value="Unassembled WGS sequence"/>
</dbReference>
<gene>
    <name evidence="2" type="ORF">WN944_003538</name>
</gene>
<organism evidence="2 3">
    <name type="scientific">Citrus x changshan-huyou</name>
    <dbReference type="NCBI Taxonomy" id="2935761"/>
    <lineage>
        <taxon>Eukaryota</taxon>
        <taxon>Viridiplantae</taxon>
        <taxon>Streptophyta</taxon>
        <taxon>Embryophyta</taxon>
        <taxon>Tracheophyta</taxon>
        <taxon>Spermatophyta</taxon>
        <taxon>Magnoliopsida</taxon>
        <taxon>eudicotyledons</taxon>
        <taxon>Gunneridae</taxon>
        <taxon>Pentapetalae</taxon>
        <taxon>rosids</taxon>
        <taxon>malvids</taxon>
        <taxon>Sapindales</taxon>
        <taxon>Rutaceae</taxon>
        <taxon>Aurantioideae</taxon>
        <taxon>Citrus</taxon>
    </lineage>
</organism>
<keyword evidence="1" id="KW-0732">Signal</keyword>
<comment type="caution">
    <text evidence="2">The sequence shown here is derived from an EMBL/GenBank/DDBJ whole genome shotgun (WGS) entry which is preliminary data.</text>
</comment>
<evidence type="ECO:0008006" key="4">
    <source>
        <dbReference type="Google" id="ProtNLM"/>
    </source>
</evidence>
<evidence type="ECO:0000313" key="2">
    <source>
        <dbReference type="EMBL" id="KAK9192845.1"/>
    </source>
</evidence>